<dbReference type="Proteomes" id="UP000231019">
    <property type="component" value="Unassembled WGS sequence"/>
</dbReference>
<sequence>MKFKGIKQSLFSIMAASVLLQTPVLTQAAHAERNEHFDTAQAMYLANEEIKVFSCGLPYKSLGSAIDTDSYWYSLYNLGNLSMMSGMGVHLVNGPVGVMISNQNKALFPTPKDFMVSKVKQFMMRSGLKDMPKNMYPTYLPFAGGTPQFTHSINPFDAETLRWNPQSFDTQIKMDALGQTVMKQILWSEDFFSAHRGNQLGRTEMDGFRGGVLTAASLNALMSLKDQLAFDGRKFTPVDPMNYDPMKGLRYFPHAVEPQLQSSMPGMPAMLTGFKVRDAHSRLFDQASLLWAASEFYFYSDPLVKDSFDSVFGEEAQGALFPTMPHMLAKGVSAVLLKNLMAMHQDSKNMVFVDQASPGHQDSRVSTASSGMLISALENSIKAFHDDPMLKQMGTQFLTAQADFLINKLQTPDGRFYTAFHLGQQRPESGAFTLEAQGFAIKALTLAHQATGKKVYQLAAQRGYEALKKYFWAEDAQIFKALDSDKDETTLNAQSIAATLGALRELALQSDGTTRKELVAYMSKFFEHSVKREDGQGLQLAEMGETGEMMPEDEFEMVKMTVQMSQLMRMPEEKRMEMIIGMRDSDEDGTPNPMFAGGMFGTAPVTAQSITVALN</sequence>
<proteinExistence type="predicted"/>
<name>A0A2M7G104_9BACT</name>
<dbReference type="InterPro" id="IPR008928">
    <property type="entry name" value="6-hairpin_glycosidase_sf"/>
</dbReference>
<comment type="caution">
    <text evidence="1">The sequence shown here is derived from an EMBL/GenBank/DDBJ whole genome shotgun (WGS) entry which is preliminary data.</text>
</comment>
<protein>
    <submittedName>
        <fullName evidence="1">Uncharacterized protein</fullName>
    </submittedName>
</protein>
<dbReference type="Gene3D" id="1.50.10.10">
    <property type="match status" value="1"/>
</dbReference>
<gene>
    <name evidence="1" type="ORF">COW36_17915</name>
</gene>
<evidence type="ECO:0000313" key="2">
    <source>
        <dbReference type="Proteomes" id="UP000231019"/>
    </source>
</evidence>
<accession>A0A2M7G104</accession>
<dbReference type="GO" id="GO:0005975">
    <property type="term" value="P:carbohydrate metabolic process"/>
    <property type="evidence" value="ECO:0007669"/>
    <property type="project" value="InterPro"/>
</dbReference>
<dbReference type="EMBL" id="PFFQ01000053">
    <property type="protein sequence ID" value="PIW15293.1"/>
    <property type="molecule type" value="Genomic_DNA"/>
</dbReference>
<evidence type="ECO:0000313" key="1">
    <source>
        <dbReference type="EMBL" id="PIW15293.1"/>
    </source>
</evidence>
<reference evidence="1 2" key="1">
    <citation type="submission" date="2017-09" db="EMBL/GenBank/DDBJ databases">
        <title>Depth-based differentiation of microbial function through sediment-hosted aquifers and enrichment of novel symbionts in the deep terrestrial subsurface.</title>
        <authorList>
            <person name="Probst A.J."/>
            <person name="Ladd B."/>
            <person name="Jarett J.K."/>
            <person name="Geller-Mcgrath D.E."/>
            <person name="Sieber C.M."/>
            <person name="Emerson J.B."/>
            <person name="Anantharaman K."/>
            <person name="Thomas B.C."/>
            <person name="Malmstrom R."/>
            <person name="Stieglmeier M."/>
            <person name="Klingl A."/>
            <person name="Woyke T."/>
            <person name="Ryan C.M."/>
            <person name="Banfield J.F."/>
        </authorList>
    </citation>
    <scope>NUCLEOTIDE SEQUENCE [LARGE SCALE GENOMIC DNA]</scope>
    <source>
        <strain evidence="1">CG17_big_fil_post_rev_8_21_14_2_50_48_46</strain>
    </source>
</reference>
<dbReference type="AlphaFoldDB" id="A0A2M7G104"/>
<dbReference type="InterPro" id="IPR012341">
    <property type="entry name" value="6hp_glycosidase-like_sf"/>
</dbReference>
<organism evidence="1 2">
    <name type="scientific">bacterium (Candidatus Blackallbacteria) CG17_big_fil_post_rev_8_21_14_2_50_48_46</name>
    <dbReference type="NCBI Taxonomy" id="2014261"/>
    <lineage>
        <taxon>Bacteria</taxon>
        <taxon>Candidatus Blackallbacteria</taxon>
    </lineage>
</organism>
<dbReference type="SUPFAM" id="SSF48208">
    <property type="entry name" value="Six-hairpin glycosidases"/>
    <property type="match status" value="1"/>
</dbReference>